<feature type="transmembrane region" description="Helical" evidence="2">
    <location>
        <begin position="106"/>
        <end position="124"/>
    </location>
</feature>
<feature type="transmembrane region" description="Helical" evidence="2">
    <location>
        <begin position="80"/>
        <end position="99"/>
    </location>
</feature>
<dbReference type="GO" id="GO:0005886">
    <property type="term" value="C:plasma membrane"/>
    <property type="evidence" value="ECO:0007669"/>
    <property type="project" value="TreeGrafter"/>
</dbReference>
<dbReference type="AlphaFoldDB" id="X6L9W5"/>
<dbReference type="EMBL" id="ASPP01047458">
    <property type="protein sequence ID" value="ETN98160.1"/>
    <property type="molecule type" value="Genomic_DNA"/>
</dbReference>
<sequence length="168" mass="19412">MSSKGGYLTFKRSSDTKTSSDSIDAKEKARTSTINESQDTEKKENNETINDYYYLLINDDSFLNDQSQEYPDNVITSSKYTILTFIPLNLFEQVIYAYMCIYAYVYFRRIANIYFLMIIAIQTVPGITPFSVWTSVMPLLFILSVSAAKDGYEDYQRHQDDKRANSLP</sequence>
<accession>X6L9W5</accession>
<proteinExistence type="predicted"/>
<dbReference type="GO" id="GO:0045332">
    <property type="term" value="P:phospholipid translocation"/>
    <property type="evidence" value="ECO:0007669"/>
    <property type="project" value="TreeGrafter"/>
</dbReference>
<protein>
    <submittedName>
        <fullName evidence="4">Transmembrane protein</fullName>
    </submittedName>
</protein>
<dbReference type="Proteomes" id="UP000023152">
    <property type="component" value="Unassembled WGS sequence"/>
</dbReference>
<keyword evidence="2" id="KW-1133">Transmembrane helix</keyword>
<dbReference type="SUPFAM" id="SSF81665">
    <property type="entry name" value="Calcium ATPase, transmembrane domain M"/>
    <property type="match status" value="1"/>
</dbReference>
<feature type="domain" description="P-type ATPase N-terminal" evidence="3">
    <location>
        <begin position="64"/>
        <end position="135"/>
    </location>
</feature>
<reference evidence="4 5" key="1">
    <citation type="journal article" date="2013" name="Curr. Biol.">
        <title>The Genome of the Foraminiferan Reticulomyxa filosa.</title>
        <authorList>
            <person name="Glockner G."/>
            <person name="Hulsmann N."/>
            <person name="Schleicher M."/>
            <person name="Noegel A.A."/>
            <person name="Eichinger L."/>
            <person name="Gallinger C."/>
            <person name="Pawlowski J."/>
            <person name="Sierra R."/>
            <person name="Euteneuer U."/>
            <person name="Pillet L."/>
            <person name="Moustafa A."/>
            <person name="Platzer M."/>
            <person name="Groth M."/>
            <person name="Szafranski K."/>
            <person name="Schliwa M."/>
        </authorList>
    </citation>
    <scope>NUCLEOTIDE SEQUENCE [LARGE SCALE GENOMIC DNA]</scope>
</reference>
<dbReference type="OrthoDB" id="377733at2759"/>
<feature type="region of interest" description="Disordered" evidence="1">
    <location>
        <begin position="1"/>
        <end position="43"/>
    </location>
</feature>
<keyword evidence="5" id="KW-1185">Reference proteome</keyword>
<evidence type="ECO:0000313" key="4">
    <source>
        <dbReference type="EMBL" id="ETN98160.1"/>
    </source>
</evidence>
<name>X6L9W5_RETFI</name>
<dbReference type="InterPro" id="IPR032631">
    <property type="entry name" value="P-type_ATPase_N"/>
</dbReference>
<feature type="non-terminal residue" evidence="4">
    <location>
        <position position="168"/>
    </location>
</feature>
<gene>
    <name evidence="4" type="ORF">RFI_39353</name>
</gene>
<evidence type="ECO:0000313" key="5">
    <source>
        <dbReference type="Proteomes" id="UP000023152"/>
    </source>
</evidence>
<evidence type="ECO:0000259" key="3">
    <source>
        <dbReference type="Pfam" id="PF16209"/>
    </source>
</evidence>
<evidence type="ECO:0000256" key="2">
    <source>
        <dbReference type="SAM" id="Phobius"/>
    </source>
</evidence>
<dbReference type="InterPro" id="IPR023298">
    <property type="entry name" value="ATPase_P-typ_TM_dom_sf"/>
</dbReference>
<comment type="caution">
    <text evidence="4">The sequence shown here is derived from an EMBL/GenBank/DDBJ whole genome shotgun (WGS) entry which is preliminary data.</text>
</comment>
<keyword evidence="2 4" id="KW-0812">Transmembrane</keyword>
<evidence type="ECO:0000256" key="1">
    <source>
        <dbReference type="SAM" id="MobiDB-lite"/>
    </source>
</evidence>
<keyword evidence="2" id="KW-0472">Membrane</keyword>
<organism evidence="4 5">
    <name type="scientific">Reticulomyxa filosa</name>
    <dbReference type="NCBI Taxonomy" id="46433"/>
    <lineage>
        <taxon>Eukaryota</taxon>
        <taxon>Sar</taxon>
        <taxon>Rhizaria</taxon>
        <taxon>Retaria</taxon>
        <taxon>Foraminifera</taxon>
        <taxon>Monothalamids</taxon>
        <taxon>Reticulomyxidae</taxon>
        <taxon>Reticulomyxa</taxon>
    </lineage>
</organism>
<dbReference type="PANTHER" id="PTHR24092:SF175">
    <property type="entry name" value="PHOSPHOLIPID-TRANSPORTING ATPASE"/>
    <property type="match status" value="1"/>
</dbReference>
<dbReference type="PANTHER" id="PTHR24092">
    <property type="entry name" value="PROBABLE PHOSPHOLIPID-TRANSPORTING ATPASE"/>
    <property type="match status" value="1"/>
</dbReference>
<dbReference type="Pfam" id="PF16209">
    <property type="entry name" value="PhoLip_ATPase_N"/>
    <property type="match status" value="1"/>
</dbReference>
<dbReference type="GO" id="GO:0140326">
    <property type="term" value="F:ATPase-coupled intramembrane lipid transporter activity"/>
    <property type="evidence" value="ECO:0007669"/>
    <property type="project" value="TreeGrafter"/>
</dbReference>